<evidence type="ECO:0000313" key="2">
    <source>
        <dbReference type="EMBL" id="USS02131.1"/>
    </source>
</evidence>
<dbReference type="Proteomes" id="UP001055437">
    <property type="component" value="Chromosome"/>
</dbReference>
<dbReference type="RefSeq" id="WP_162926001.1">
    <property type="nucleotide sequence ID" value="NZ_CABMIZ010000019.1"/>
</dbReference>
<feature type="compositionally biased region" description="Basic and acidic residues" evidence="1">
    <location>
        <begin position="1"/>
        <end position="15"/>
    </location>
</feature>
<accession>A0ABY5B4I2</accession>
<organism evidence="2 3">
    <name type="scientific">Clostridium septicum</name>
    <dbReference type="NCBI Taxonomy" id="1504"/>
    <lineage>
        <taxon>Bacteria</taxon>
        <taxon>Bacillati</taxon>
        <taxon>Bacillota</taxon>
        <taxon>Clostridia</taxon>
        <taxon>Eubacteriales</taxon>
        <taxon>Clostridiaceae</taxon>
        <taxon>Clostridium</taxon>
    </lineage>
</organism>
<evidence type="ECO:0000313" key="3">
    <source>
        <dbReference type="Proteomes" id="UP001055437"/>
    </source>
</evidence>
<evidence type="ECO:0000256" key="1">
    <source>
        <dbReference type="SAM" id="MobiDB-lite"/>
    </source>
</evidence>
<proteinExistence type="predicted"/>
<reference evidence="2" key="1">
    <citation type="submission" date="2022-06" db="EMBL/GenBank/DDBJ databases">
        <authorList>
            <person name="Holder M.E."/>
            <person name="Ajami N.J."/>
            <person name="Petrosino J.F."/>
        </authorList>
    </citation>
    <scope>NUCLEOTIDE SEQUENCE</scope>
    <source>
        <strain evidence="2">RMA 8861</strain>
    </source>
</reference>
<sequence>MDNNKNRLKDRPKSKAKERKMHPKDNSDLGIIDGEKIGAYDHSKNPNKTYEWLNN</sequence>
<feature type="region of interest" description="Disordered" evidence="1">
    <location>
        <begin position="1"/>
        <end position="33"/>
    </location>
</feature>
<protein>
    <submittedName>
        <fullName evidence="2">Uncharacterized protein</fullName>
    </submittedName>
</protein>
<gene>
    <name evidence="2" type="ORF">NH397_06835</name>
</gene>
<keyword evidence="3" id="KW-1185">Reference proteome</keyword>
<name>A0ABY5B4I2_CLOSE</name>
<dbReference type="GeneID" id="303562201"/>
<dbReference type="EMBL" id="CP099799">
    <property type="protein sequence ID" value="USS02131.1"/>
    <property type="molecule type" value="Genomic_DNA"/>
</dbReference>
<feature type="compositionally biased region" description="Basic and acidic residues" evidence="1">
    <location>
        <begin position="23"/>
        <end position="33"/>
    </location>
</feature>